<dbReference type="SUPFAM" id="SSF50978">
    <property type="entry name" value="WD40 repeat-like"/>
    <property type="match status" value="1"/>
</dbReference>
<dbReference type="AlphaFoldDB" id="A0AAD6X7E4"/>
<comment type="caution">
    <text evidence="1">The sequence shown here is derived from an EMBL/GenBank/DDBJ whole genome shotgun (WGS) entry which is preliminary data.</text>
</comment>
<accession>A0AAD6X7E4</accession>
<protein>
    <submittedName>
        <fullName evidence="1">Uncharacterized protein</fullName>
    </submittedName>
</protein>
<dbReference type="Gene3D" id="2.130.10.10">
    <property type="entry name" value="YVTN repeat-like/Quinoprotein amine dehydrogenase"/>
    <property type="match status" value="1"/>
</dbReference>
<dbReference type="InterPro" id="IPR015943">
    <property type="entry name" value="WD40/YVTN_repeat-like_dom_sf"/>
</dbReference>
<dbReference type="Proteomes" id="UP001218188">
    <property type="component" value="Unassembled WGS sequence"/>
</dbReference>
<reference evidence="1" key="1">
    <citation type="submission" date="2023-03" db="EMBL/GenBank/DDBJ databases">
        <title>Massive genome expansion in bonnet fungi (Mycena s.s.) driven by repeated elements and novel gene families across ecological guilds.</title>
        <authorList>
            <consortium name="Lawrence Berkeley National Laboratory"/>
            <person name="Harder C.B."/>
            <person name="Miyauchi S."/>
            <person name="Viragh M."/>
            <person name="Kuo A."/>
            <person name="Thoen E."/>
            <person name="Andreopoulos B."/>
            <person name="Lu D."/>
            <person name="Skrede I."/>
            <person name="Drula E."/>
            <person name="Henrissat B."/>
            <person name="Morin E."/>
            <person name="Kohler A."/>
            <person name="Barry K."/>
            <person name="LaButti K."/>
            <person name="Morin E."/>
            <person name="Salamov A."/>
            <person name="Lipzen A."/>
            <person name="Mereny Z."/>
            <person name="Hegedus B."/>
            <person name="Baldrian P."/>
            <person name="Stursova M."/>
            <person name="Weitz H."/>
            <person name="Taylor A."/>
            <person name="Grigoriev I.V."/>
            <person name="Nagy L.G."/>
            <person name="Martin F."/>
            <person name="Kauserud H."/>
        </authorList>
    </citation>
    <scope>NUCLEOTIDE SEQUENCE</scope>
    <source>
        <strain evidence="1">CBHHK200</strain>
    </source>
</reference>
<organism evidence="1 2">
    <name type="scientific">Mycena alexandri</name>
    <dbReference type="NCBI Taxonomy" id="1745969"/>
    <lineage>
        <taxon>Eukaryota</taxon>
        <taxon>Fungi</taxon>
        <taxon>Dikarya</taxon>
        <taxon>Basidiomycota</taxon>
        <taxon>Agaricomycotina</taxon>
        <taxon>Agaricomycetes</taxon>
        <taxon>Agaricomycetidae</taxon>
        <taxon>Agaricales</taxon>
        <taxon>Marasmiineae</taxon>
        <taxon>Mycenaceae</taxon>
        <taxon>Mycena</taxon>
    </lineage>
</organism>
<evidence type="ECO:0000313" key="1">
    <source>
        <dbReference type="EMBL" id="KAJ7034914.1"/>
    </source>
</evidence>
<dbReference type="InterPro" id="IPR036322">
    <property type="entry name" value="WD40_repeat_dom_sf"/>
</dbReference>
<sequence length="617" mass="67878">MALRSVNEACRGLEGKLYDLAEDELAVRVPAILKEACVLVRRADPADPLFPDVVNRVSQTVNVGISVAYDSTEVAYLASFAHTRQFPLLQGPNTLFHLFTPQIHETLLRAINVLFDRWKTHPLFIVALWIFNSIFALGLPKPWNKTPRPSPSSSRLSRFLRHPVSSPPGAFQNVSQARCEISSDKAFSEPLKLVNNGSCIVLPSMGGYKQRTPFLTYYILDDTHPKPFPLTVRHADVGLSDIAYAATTDEQRKLVFVADSYRIKSYAWSDRITGKIHKKGLPMHTLASRKHSGPLAVVTSGTLLRGGEGSAAVWKLDGLPTHGRGENTRIGGRFKQDTWRDDYGEIEDSAGGKHTSVIKFADSSVSPAVWHPHPGLPGTMLCSSDPSESRDWSFISLDLEHGGKTVVRYFGNGGGICDFSTSAANPTVFATGASDGHARLHDTRMPLPVLSFCAGSGQENCGGIALVHPDGVPVLFTGSTNDEVIRLWDIRARKMIYELSTGNNSVNGMTWDDAQNALYVSTTCSFMDRNGYTSGYRRARLPSSMHPTLAPPGGISNHDDDGEFDKCWPKQAIHSEGYWGEVFDAGHHRLFRYAFKSNPDPILPKYGRATVGEPSYY</sequence>
<evidence type="ECO:0000313" key="2">
    <source>
        <dbReference type="Proteomes" id="UP001218188"/>
    </source>
</evidence>
<keyword evidence="2" id="KW-1185">Reference proteome</keyword>
<dbReference type="EMBL" id="JARJCM010000054">
    <property type="protein sequence ID" value="KAJ7034914.1"/>
    <property type="molecule type" value="Genomic_DNA"/>
</dbReference>
<name>A0AAD6X7E4_9AGAR</name>
<gene>
    <name evidence="1" type="ORF">C8F04DRAFT_1100483</name>
</gene>
<proteinExistence type="predicted"/>